<dbReference type="Pfam" id="PF19300">
    <property type="entry name" value="BPD_transp_1_N"/>
    <property type="match status" value="1"/>
</dbReference>
<dbReference type="AlphaFoldDB" id="A0A1H9JWQ7"/>
<feature type="transmembrane region" description="Helical" evidence="7">
    <location>
        <begin position="168"/>
        <end position="186"/>
    </location>
</feature>
<reference evidence="9 10" key="1">
    <citation type="submission" date="2016-10" db="EMBL/GenBank/DDBJ databases">
        <authorList>
            <person name="de Groot N.N."/>
        </authorList>
    </citation>
    <scope>NUCLEOTIDE SEQUENCE [LARGE SCALE GENOMIC DNA]</scope>
    <source>
        <strain evidence="9 10">DSM 22007</strain>
    </source>
</reference>
<keyword evidence="3" id="KW-1003">Cell membrane</keyword>
<dbReference type="PANTHER" id="PTHR43163">
    <property type="entry name" value="DIPEPTIDE TRANSPORT SYSTEM PERMEASE PROTEIN DPPB-RELATED"/>
    <property type="match status" value="1"/>
</dbReference>
<evidence type="ECO:0000256" key="3">
    <source>
        <dbReference type="ARBA" id="ARBA00022475"/>
    </source>
</evidence>
<dbReference type="RefSeq" id="WP_217650094.1">
    <property type="nucleotide sequence ID" value="NZ_FOEP01000016.1"/>
</dbReference>
<dbReference type="Pfam" id="PF00528">
    <property type="entry name" value="BPD_transp_1"/>
    <property type="match status" value="1"/>
</dbReference>
<feature type="transmembrane region" description="Helical" evidence="7">
    <location>
        <begin position="222"/>
        <end position="243"/>
    </location>
</feature>
<evidence type="ECO:0000256" key="6">
    <source>
        <dbReference type="ARBA" id="ARBA00023136"/>
    </source>
</evidence>
<keyword evidence="10" id="KW-1185">Reference proteome</keyword>
<keyword evidence="4 7" id="KW-0812">Transmembrane</keyword>
<comment type="similarity">
    <text evidence="7">Belongs to the binding-protein-dependent transport system permease family.</text>
</comment>
<dbReference type="InterPro" id="IPR045621">
    <property type="entry name" value="BPD_transp_1_N"/>
</dbReference>
<protein>
    <submittedName>
        <fullName evidence="9">Peptide/nickel transport system permease protein</fullName>
    </submittedName>
</protein>
<dbReference type="GO" id="GO:0005886">
    <property type="term" value="C:plasma membrane"/>
    <property type="evidence" value="ECO:0007669"/>
    <property type="project" value="UniProtKB-SubCell"/>
</dbReference>
<proteinExistence type="inferred from homology"/>
<gene>
    <name evidence="9" type="ORF">SAMN04488092_11663</name>
</gene>
<evidence type="ECO:0000256" key="4">
    <source>
        <dbReference type="ARBA" id="ARBA00022692"/>
    </source>
</evidence>
<dbReference type="CDD" id="cd06261">
    <property type="entry name" value="TM_PBP2"/>
    <property type="match status" value="1"/>
</dbReference>
<dbReference type="SUPFAM" id="SSF161098">
    <property type="entry name" value="MetI-like"/>
    <property type="match status" value="1"/>
</dbReference>
<comment type="subcellular location">
    <subcellularLocation>
        <location evidence="1 7">Cell membrane</location>
        <topology evidence="1 7">Multi-pass membrane protein</topology>
    </subcellularLocation>
</comment>
<feature type="transmembrane region" description="Helical" evidence="7">
    <location>
        <begin position="126"/>
        <end position="156"/>
    </location>
</feature>
<feature type="domain" description="ABC transmembrane type-1" evidence="8">
    <location>
        <begin position="90"/>
        <end position="287"/>
    </location>
</feature>
<dbReference type="GO" id="GO:0071916">
    <property type="term" value="F:dipeptide transmembrane transporter activity"/>
    <property type="evidence" value="ECO:0007669"/>
    <property type="project" value="TreeGrafter"/>
</dbReference>
<evidence type="ECO:0000256" key="2">
    <source>
        <dbReference type="ARBA" id="ARBA00022448"/>
    </source>
</evidence>
<name>A0A1H9JWQ7_9RHOB</name>
<evidence type="ECO:0000256" key="5">
    <source>
        <dbReference type="ARBA" id="ARBA00022989"/>
    </source>
</evidence>
<evidence type="ECO:0000313" key="10">
    <source>
        <dbReference type="Proteomes" id="UP000198634"/>
    </source>
</evidence>
<dbReference type="STRING" id="657014.SAMN04488092_11663"/>
<organism evidence="9 10">
    <name type="scientific">Thalassovita taeanensis</name>
    <dbReference type="NCBI Taxonomy" id="657014"/>
    <lineage>
        <taxon>Bacteria</taxon>
        <taxon>Pseudomonadati</taxon>
        <taxon>Pseudomonadota</taxon>
        <taxon>Alphaproteobacteria</taxon>
        <taxon>Rhodobacterales</taxon>
        <taxon>Roseobacteraceae</taxon>
        <taxon>Thalassovita</taxon>
    </lineage>
</organism>
<evidence type="ECO:0000259" key="8">
    <source>
        <dbReference type="PROSITE" id="PS50928"/>
    </source>
</evidence>
<keyword evidence="5 7" id="KW-1133">Transmembrane helix</keyword>
<dbReference type="PANTHER" id="PTHR43163:SF6">
    <property type="entry name" value="DIPEPTIDE TRANSPORT SYSTEM PERMEASE PROTEIN DPPB-RELATED"/>
    <property type="match status" value="1"/>
</dbReference>
<evidence type="ECO:0000313" key="9">
    <source>
        <dbReference type="EMBL" id="SEQ91194.1"/>
    </source>
</evidence>
<sequence length="308" mass="32964">MITRLLRAGLTLLLLATFTFFALSISADPALQILGPDAPPDVIAAFRARWQLDQPLLQRYGTYLLGILQLDFGLSYRTGQPAIDLVAQRLPATLALMIPTGLASLLIGVPLGIFSAVKLGTTTDRLIMTASVIGFAVPNFLVGILLMYVFSVWLGWLDPSGITSGLSWIMPMITMVSAEAGVFARFTRSAMAEVLAHPMHDTALSGGLSARLTLRRHSIPNAMIPLLTLVGLFVGSLVGGAVITENVFSWPGIGRLLVESVAARDFAVVQIIVLLIGTTMVVTNLLVDMSYGLIDPRIRDARRGGVPA</sequence>
<dbReference type="InterPro" id="IPR000515">
    <property type="entry name" value="MetI-like"/>
</dbReference>
<dbReference type="EMBL" id="FOEP01000016">
    <property type="protein sequence ID" value="SEQ91194.1"/>
    <property type="molecule type" value="Genomic_DNA"/>
</dbReference>
<keyword evidence="6 7" id="KW-0472">Membrane</keyword>
<dbReference type="PROSITE" id="PS50928">
    <property type="entry name" value="ABC_TM1"/>
    <property type="match status" value="1"/>
</dbReference>
<dbReference type="Proteomes" id="UP000198634">
    <property type="component" value="Unassembled WGS sequence"/>
</dbReference>
<keyword evidence="2 7" id="KW-0813">Transport</keyword>
<feature type="transmembrane region" description="Helical" evidence="7">
    <location>
        <begin position="266"/>
        <end position="287"/>
    </location>
</feature>
<accession>A0A1H9JWQ7</accession>
<evidence type="ECO:0000256" key="7">
    <source>
        <dbReference type="RuleBase" id="RU363032"/>
    </source>
</evidence>
<dbReference type="Gene3D" id="1.10.3720.10">
    <property type="entry name" value="MetI-like"/>
    <property type="match status" value="1"/>
</dbReference>
<feature type="transmembrane region" description="Helical" evidence="7">
    <location>
        <begin position="94"/>
        <end position="114"/>
    </location>
</feature>
<dbReference type="InterPro" id="IPR035906">
    <property type="entry name" value="MetI-like_sf"/>
</dbReference>
<evidence type="ECO:0000256" key="1">
    <source>
        <dbReference type="ARBA" id="ARBA00004651"/>
    </source>
</evidence>